<dbReference type="EMBL" id="CAMAPF010000008">
    <property type="protein sequence ID" value="CAH9060513.1"/>
    <property type="molecule type" value="Genomic_DNA"/>
</dbReference>
<dbReference type="AlphaFoldDB" id="A0AAV0C661"/>
<keyword evidence="3" id="KW-1185">Reference proteome</keyword>
<reference evidence="2" key="1">
    <citation type="submission" date="2022-07" db="EMBL/GenBank/DDBJ databases">
        <authorList>
            <person name="Macas J."/>
            <person name="Novak P."/>
            <person name="Neumann P."/>
        </authorList>
    </citation>
    <scope>NUCLEOTIDE SEQUENCE</scope>
</reference>
<evidence type="ECO:0000256" key="1">
    <source>
        <dbReference type="SAM" id="MobiDB-lite"/>
    </source>
</evidence>
<gene>
    <name evidence="2" type="ORF">CEPIT_LOCUS1564</name>
</gene>
<name>A0AAV0C661_9ASTE</name>
<evidence type="ECO:0000313" key="3">
    <source>
        <dbReference type="Proteomes" id="UP001152523"/>
    </source>
</evidence>
<sequence>MKNLDRERKKGGDISGGSTGDIAGESARGSFSLSFSISLFSGLFTGIGGEHQGNGLFSRSRRADFILVM</sequence>
<comment type="caution">
    <text evidence="2">The sequence shown here is derived from an EMBL/GenBank/DDBJ whole genome shotgun (WGS) entry which is preliminary data.</text>
</comment>
<evidence type="ECO:0000313" key="2">
    <source>
        <dbReference type="EMBL" id="CAH9060513.1"/>
    </source>
</evidence>
<proteinExistence type="predicted"/>
<feature type="compositionally biased region" description="Basic and acidic residues" evidence="1">
    <location>
        <begin position="1"/>
        <end position="12"/>
    </location>
</feature>
<dbReference type="Proteomes" id="UP001152523">
    <property type="component" value="Unassembled WGS sequence"/>
</dbReference>
<accession>A0AAV0C661</accession>
<protein>
    <submittedName>
        <fullName evidence="2">Uncharacterized protein</fullName>
    </submittedName>
</protein>
<organism evidence="2 3">
    <name type="scientific">Cuscuta epithymum</name>
    <dbReference type="NCBI Taxonomy" id="186058"/>
    <lineage>
        <taxon>Eukaryota</taxon>
        <taxon>Viridiplantae</taxon>
        <taxon>Streptophyta</taxon>
        <taxon>Embryophyta</taxon>
        <taxon>Tracheophyta</taxon>
        <taxon>Spermatophyta</taxon>
        <taxon>Magnoliopsida</taxon>
        <taxon>eudicotyledons</taxon>
        <taxon>Gunneridae</taxon>
        <taxon>Pentapetalae</taxon>
        <taxon>asterids</taxon>
        <taxon>lamiids</taxon>
        <taxon>Solanales</taxon>
        <taxon>Convolvulaceae</taxon>
        <taxon>Cuscuteae</taxon>
        <taxon>Cuscuta</taxon>
        <taxon>Cuscuta subgen. Cuscuta</taxon>
    </lineage>
</organism>
<feature type="region of interest" description="Disordered" evidence="1">
    <location>
        <begin position="1"/>
        <end position="22"/>
    </location>
</feature>